<feature type="transmembrane region" description="Helical" evidence="5">
    <location>
        <begin position="183"/>
        <end position="207"/>
    </location>
</feature>
<keyword evidence="3 5" id="KW-1133">Transmembrane helix</keyword>
<evidence type="ECO:0000259" key="6">
    <source>
        <dbReference type="Pfam" id="PF04893"/>
    </source>
</evidence>
<evidence type="ECO:0000256" key="1">
    <source>
        <dbReference type="ARBA" id="ARBA00004141"/>
    </source>
</evidence>
<evidence type="ECO:0000256" key="4">
    <source>
        <dbReference type="ARBA" id="ARBA00023136"/>
    </source>
</evidence>
<dbReference type="AlphaFoldDB" id="A0A1G6H151"/>
<accession>A0A1G6H151</accession>
<proteinExistence type="predicted"/>
<protein>
    <submittedName>
        <fullName evidence="7">Yip1 domain-containing protein</fullName>
    </submittedName>
</protein>
<evidence type="ECO:0000313" key="8">
    <source>
        <dbReference type="Proteomes" id="UP000242662"/>
    </source>
</evidence>
<keyword evidence="4 5" id="KW-0472">Membrane</keyword>
<reference evidence="8" key="1">
    <citation type="submission" date="2016-09" db="EMBL/GenBank/DDBJ databases">
        <authorList>
            <person name="Varghese N."/>
            <person name="Submissions S."/>
        </authorList>
    </citation>
    <scope>NUCLEOTIDE SEQUENCE [LARGE SCALE GENOMIC DNA]</scope>
    <source>
        <strain evidence="8">25nlg</strain>
    </source>
</reference>
<dbReference type="GO" id="GO:0016020">
    <property type="term" value="C:membrane"/>
    <property type="evidence" value="ECO:0007669"/>
    <property type="project" value="UniProtKB-SubCell"/>
</dbReference>
<feature type="transmembrane region" description="Helical" evidence="5">
    <location>
        <begin position="57"/>
        <end position="81"/>
    </location>
</feature>
<gene>
    <name evidence="7" type="ORF">SAMN05421737_102166</name>
</gene>
<dbReference type="EMBL" id="FMYM01000002">
    <property type="protein sequence ID" value="SDB87116.1"/>
    <property type="molecule type" value="Genomic_DNA"/>
</dbReference>
<feature type="transmembrane region" description="Helical" evidence="5">
    <location>
        <begin position="108"/>
        <end position="128"/>
    </location>
</feature>
<name>A0A1G6H151_9BACI</name>
<sequence>MNTWLNIWVRPRQVMKQELEKARIEERRWQLFWIAFASSALVFFVDYDEMFIPEYRYIMISTLISGLVGALFWIFVIPWVYKWVGSWLGGKGSVVDLRIAVVNSYNKPMLIVSALCVPFILVIGEKYFLHPLSPVALEVTYTPMEMIVALLIGIINIVGLVWSIVINLHGIGEAHQFSAWKSLLMCVIVFAFVLVLVLAIGLPLGFFR</sequence>
<dbReference type="RefSeq" id="WP_176763762.1">
    <property type="nucleotide sequence ID" value="NZ_FMYM01000002.1"/>
</dbReference>
<dbReference type="Pfam" id="PF04893">
    <property type="entry name" value="Yip1"/>
    <property type="match status" value="1"/>
</dbReference>
<keyword evidence="2 5" id="KW-0812">Transmembrane</keyword>
<feature type="transmembrane region" description="Helical" evidence="5">
    <location>
        <begin position="29"/>
        <end position="45"/>
    </location>
</feature>
<comment type="subcellular location">
    <subcellularLocation>
        <location evidence="1">Membrane</location>
        <topology evidence="1">Multi-pass membrane protein</topology>
    </subcellularLocation>
</comment>
<dbReference type="Proteomes" id="UP000242662">
    <property type="component" value="Unassembled WGS sequence"/>
</dbReference>
<keyword evidence="8" id="KW-1185">Reference proteome</keyword>
<evidence type="ECO:0000256" key="3">
    <source>
        <dbReference type="ARBA" id="ARBA00022989"/>
    </source>
</evidence>
<evidence type="ECO:0000256" key="2">
    <source>
        <dbReference type="ARBA" id="ARBA00022692"/>
    </source>
</evidence>
<evidence type="ECO:0000313" key="7">
    <source>
        <dbReference type="EMBL" id="SDB87116.1"/>
    </source>
</evidence>
<organism evidence="7 8">
    <name type="scientific">Shouchella lonarensis</name>
    <dbReference type="NCBI Taxonomy" id="1464122"/>
    <lineage>
        <taxon>Bacteria</taxon>
        <taxon>Bacillati</taxon>
        <taxon>Bacillota</taxon>
        <taxon>Bacilli</taxon>
        <taxon>Bacillales</taxon>
        <taxon>Bacillaceae</taxon>
        <taxon>Shouchella</taxon>
    </lineage>
</organism>
<feature type="transmembrane region" description="Helical" evidence="5">
    <location>
        <begin position="148"/>
        <end position="171"/>
    </location>
</feature>
<feature type="domain" description="Yip1" evidence="6">
    <location>
        <begin position="7"/>
        <end position="199"/>
    </location>
</feature>
<dbReference type="InterPro" id="IPR006977">
    <property type="entry name" value="Yip1_dom"/>
</dbReference>
<dbReference type="STRING" id="1464122.SAMN05421737_102166"/>
<evidence type="ECO:0000256" key="5">
    <source>
        <dbReference type="SAM" id="Phobius"/>
    </source>
</evidence>